<evidence type="ECO:0000313" key="2">
    <source>
        <dbReference type="Proteomes" id="UP000321362"/>
    </source>
</evidence>
<dbReference type="KEGG" id="mgk:FSB76_01905"/>
<proteinExistence type="predicted"/>
<keyword evidence="2" id="KW-1185">Reference proteome</keyword>
<reference evidence="1 2" key="1">
    <citation type="journal article" date="2013" name="J. Microbiol.">
        <title>Mucilaginibacter ginsenosidivorax sp. nov., with ginsenoside converting activity isolated from sediment.</title>
        <authorList>
            <person name="Kim J.K."/>
            <person name="Choi T.E."/>
            <person name="Liu Q.M."/>
            <person name="Park H.Y."/>
            <person name="Yi T.H."/>
            <person name="Yoon M.H."/>
            <person name="Kim S.C."/>
            <person name="Im W.T."/>
        </authorList>
    </citation>
    <scope>NUCLEOTIDE SEQUENCE [LARGE SCALE GENOMIC DNA]</scope>
    <source>
        <strain evidence="1 2">KHI28</strain>
    </source>
</reference>
<dbReference type="OrthoDB" id="662446at2"/>
<dbReference type="RefSeq" id="WP_147051919.1">
    <property type="nucleotide sequence ID" value="NZ_CP042437.1"/>
</dbReference>
<gene>
    <name evidence="1" type="ORF">FSB76_01905</name>
</gene>
<organism evidence="1 2">
    <name type="scientific">Mucilaginibacter ginsenosidivorax</name>
    <dbReference type="NCBI Taxonomy" id="862126"/>
    <lineage>
        <taxon>Bacteria</taxon>
        <taxon>Pseudomonadati</taxon>
        <taxon>Bacteroidota</taxon>
        <taxon>Sphingobacteriia</taxon>
        <taxon>Sphingobacteriales</taxon>
        <taxon>Sphingobacteriaceae</taxon>
        <taxon>Mucilaginibacter</taxon>
    </lineage>
</organism>
<dbReference type="AlphaFoldDB" id="A0A5B8VTJ5"/>
<dbReference type="EMBL" id="CP042437">
    <property type="protein sequence ID" value="QEC74760.1"/>
    <property type="molecule type" value="Genomic_DNA"/>
</dbReference>
<dbReference type="Proteomes" id="UP000321362">
    <property type="component" value="Chromosome"/>
</dbReference>
<sequence>MLHDQLKIYDHRHPLLRPHVVYYYFLRAEADFHSHCFSFLKTITLFNIHRQIRAYIYHQHIAVRHELANENLIILQGKFERPLEVEISGWNLMQFGEVCLRLYDRAPAARYITKAIYLITKQEINVANAPHNLLVCYRHMA</sequence>
<evidence type="ECO:0000313" key="1">
    <source>
        <dbReference type="EMBL" id="QEC74760.1"/>
    </source>
</evidence>
<name>A0A5B8VTJ5_9SPHI</name>
<accession>A0A5B8VTJ5</accession>
<protein>
    <submittedName>
        <fullName evidence="1">Uncharacterized protein</fullName>
    </submittedName>
</protein>